<organism evidence="2 3">
    <name type="scientific">Kitasatospora aburaviensis</name>
    <dbReference type="NCBI Taxonomy" id="67265"/>
    <lineage>
        <taxon>Bacteria</taxon>
        <taxon>Bacillati</taxon>
        <taxon>Actinomycetota</taxon>
        <taxon>Actinomycetes</taxon>
        <taxon>Kitasatosporales</taxon>
        <taxon>Streptomycetaceae</taxon>
        <taxon>Kitasatospora</taxon>
    </lineage>
</organism>
<reference evidence="3" key="1">
    <citation type="journal article" date="2019" name="Int. J. Syst. Evol. Microbiol.">
        <title>The Global Catalogue of Microorganisms (GCM) 10K type strain sequencing project: providing services to taxonomists for standard genome sequencing and annotation.</title>
        <authorList>
            <consortium name="The Broad Institute Genomics Platform"/>
            <consortium name="The Broad Institute Genome Sequencing Center for Infectious Disease"/>
            <person name="Wu L."/>
            <person name="Ma J."/>
        </authorList>
    </citation>
    <scope>NUCLEOTIDE SEQUENCE [LARGE SCALE GENOMIC DNA]</scope>
    <source>
        <strain evidence="3">CGMCC 4.1469</strain>
    </source>
</reference>
<evidence type="ECO:0000256" key="1">
    <source>
        <dbReference type="SAM" id="MobiDB-lite"/>
    </source>
</evidence>
<dbReference type="Proteomes" id="UP001596067">
    <property type="component" value="Unassembled WGS sequence"/>
</dbReference>
<protein>
    <submittedName>
        <fullName evidence="2">Uncharacterized protein</fullName>
    </submittedName>
</protein>
<dbReference type="EMBL" id="JBHSOD010000029">
    <property type="protein sequence ID" value="MFC5887592.1"/>
    <property type="molecule type" value="Genomic_DNA"/>
</dbReference>
<evidence type="ECO:0000313" key="2">
    <source>
        <dbReference type="EMBL" id="MFC5887592.1"/>
    </source>
</evidence>
<feature type="region of interest" description="Disordered" evidence="1">
    <location>
        <begin position="1"/>
        <end position="30"/>
    </location>
</feature>
<sequence>MSQAKKAATKSTLSCRSTANPRRTTLASVEDFSKIPGARKPEDVVAYGTELPSSTANPRRTKLMVAPVVAVPQD</sequence>
<proteinExistence type="predicted"/>
<feature type="compositionally biased region" description="Polar residues" evidence="1">
    <location>
        <begin position="1"/>
        <end position="27"/>
    </location>
</feature>
<evidence type="ECO:0000313" key="3">
    <source>
        <dbReference type="Proteomes" id="UP001596067"/>
    </source>
</evidence>
<accession>A0ABW1F0Y5</accession>
<comment type="caution">
    <text evidence="2">The sequence shown here is derived from an EMBL/GenBank/DDBJ whole genome shotgun (WGS) entry which is preliminary data.</text>
</comment>
<gene>
    <name evidence="2" type="ORF">ACFP0N_21720</name>
</gene>
<keyword evidence="3" id="KW-1185">Reference proteome</keyword>
<name>A0ABW1F0Y5_9ACTN</name>
<dbReference type="RefSeq" id="WP_313765645.1">
    <property type="nucleotide sequence ID" value="NZ_BAAAVH010000044.1"/>
</dbReference>